<name>A0ABY9TF62_9GAMM</name>
<dbReference type="InterPro" id="IPR003423">
    <property type="entry name" value="OMP_efflux"/>
</dbReference>
<dbReference type="SUPFAM" id="SSF56954">
    <property type="entry name" value="Outer membrane efflux proteins (OEP)"/>
    <property type="match status" value="1"/>
</dbReference>
<gene>
    <name evidence="3" type="ORF">RI845_12830</name>
</gene>
<dbReference type="Gene3D" id="2.20.200.10">
    <property type="entry name" value="Outer membrane efflux proteins (OEP)"/>
    <property type="match status" value="1"/>
</dbReference>
<dbReference type="EMBL" id="CP134146">
    <property type="protein sequence ID" value="WNC67402.1"/>
    <property type="molecule type" value="Genomic_DNA"/>
</dbReference>
<dbReference type="PANTHER" id="PTHR30203">
    <property type="entry name" value="OUTER MEMBRANE CATION EFFLUX PROTEIN"/>
    <property type="match status" value="1"/>
</dbReference>
<reference evidence="4" key="1">
    <citation type="submission" date="2023-09" db="EMBL/GenBank/DDBJ databases">
        <authorList>
            <person name="Li S."/>
            <person name="Li X."/>
            <person name="Zhang C."/>
            <person name="Zhao Z."/>
        </authorList>
    </citation>
    <scope>NUCLEOTIDE SEQUENCE [LARGE SCALE GENOMIC DNA]</scope>
    <source>
        <strain evidence="4">SQ345</strain>
    </source>
</reference>
<organism evidence="3 4">
    <name type="scientific">Thalassotalea nanhaiensis</name>
    <dbReference type="NCBI Taxonomy" id="3065648"/>
    <lineage>
        <taxon>Bacteria</taxon>
        <taxon>Pseudomonadati</taxon>
        <taxon>Pseudomonadota</taxon>
        <taxon>Gammaproteobacteria</taxon>
        <taxon>Alteromonadales</taxon>
        <taxon>Colwelliaceae</taxon>
        <taxon>Thalassotalea</taxon>
    </lineage>
</organism>
<dbReference type="Proteomes" id="UP001248581">
    <property type="component" value="Chromosome"/>
</dbReference>
<keyword evidence="2" id="KW-0564">Palmitate</keyword>
<keyword evidence="4" id="KW-1185">Reference proteome</keyword>
<dbReference type="PROSITE" id="PS51257">
    <property type="entry name" value="PROKAR_LIPOPROTEIN"/>
    <property type="match status" value="1"/>
</dbReference>
<keyword evidence="2" id="KW-0449">Lipoprotein</keyword>
<sequence length="504" mass="56740">MSNLSLKPNYLVLAITLLSGCAIGPDYEKAPEVASEELPTWQFNDEANQTGASVATLDWRSFYQDPVLQEYIQQALDNNIDLKIASERVYRSQIGLVESDSRFLPNVDMTFDADREKTSRALTTDPKIDNEFKWTANVSWELDLWGKLRRSNEADIANLQATQAEFYGSRISLIAQVAELYYKIQDAQNQIQLTNNNIVAREKSKRITELRHAQGIISGLDVSQSNVELMQEKLKLPALHNSLNSNMYQLSILLDQSPKKLKIPARNPNNLDRESLPVGLPSELLKRRPDVISQERKLHAATAAIGVAKADYFPNISLVGNFGAKSLEVDDLLDNAEYWEIGADISMPLFNWGATTANIDKVKSEYRETVLNYRKVIFVAFRESAEAIENVDKNRTEYYLKRELLAATDEYLRLANLRYSNGVISYIDVLDAQRNQAKSQQDFSAAAESLQTSFVGLYKTLGGGWDSAGYNTALNNEEEIDETVEQQSNIINSQMPVAPQTQDN</sequence>
<evidence type="ECO:0000256" key="1">
    <source>
        <dbReference type="ARBA" id="ARBA00007613"/>
    </source>
</evidence>
<protein>
    <submittedName>
        <fullName evidence="3">Efflux transporter outer membrane subunit</fullName>
    </submittedName>
</protein>
<accession>A0ABY9TF62</accession>
<dbReference type="NCBIfam" id="TIGR01845">
    <property type="entry name" value="outer_NodT"/>
    <property type="match status" value="1"/>
</dbReference>
<proteinExistence type="inferred from homology"/>
<keyword evidence="2" id="KW-1134">Transmembrane beta strand</keyword>
<dbReference type="Gene3D" id="1.20.1600.10">
    <property type="entry name" value="Outer membrane efflux proteins (OEP)"/>
    <property type="match status" value="1"/>
</dbReference>
<keyword evidence="2" id="KW-0472">Membrane</keyword>
<dbReference type="Pfam" id="PF02321">
    <property type="entry name" value="OEP"/>
    <property type="match status" value="2"/>
</dbReference>
<comment type="similarity">
    <text evidence="1 2">Belongs to the outer membrane factor (OMF) (TC 1.B.17) family.</text>
</comment>
<dbReference type="InterPro" id="IPR010131">
    <property type="entry name" value="MdtP/NodT-like"/>
</dbReference>
<evidence type="ECO:0000313" key="3">
    <source>
        <dbReference type="EMBL" id="WNC67402.1"/>
    </source>
</evidence>
<evidence type="ECO:0000313" key="4">
    <source>
        <dbReference type="Proteomes" id="UP001248581"/>
    </source>
</evidence>
<dbReference type="RefSeq" id="WP_348386561.1">
    <property type="nucleotide sequence ID" value="NZ_CP134146.1"/>
</dbReference>
<evidence type="ECO:0000256" key="2">
    <source>
        <dbReference type="RuleBase" id="RU362097"/>
    </source>
</evidence>
<keyword evidence="2" id="KW-0812">Transmembrane</keyword>
<comment type="subcellular location">
    <subcellularLocation>
        <location evidence="2">Cell outer membrane</location>
        <topology evidence="2">Lipid-anchor</topology>
    </subcellularLocation>
</comment>